<protein>
    <submittedName>
        <fullName evidence="2">Uncharacterized protein</fullName>
    </submittedName>
</protein>
<dbReference type="AlphaFoldDB" id="A0A1B0BY68"/>
<feature type="region of interest" description="Disordered" evidence="1">
    <location>
        <begin position="279"/>
        <end position="310"/>
    </location>
</feature>
<evidence type="ECO:0000256" key="1">
    <source>
        <dbReference type="SAM" id="MobiDB-lite"/>
    </source>
</evidence>
<sequence length="310" mass="35440">MRRYNGGKELKFFVNSLLVDLEAMEETHPKCIAKKQFQKSSACPREGFPANIKSIASIGASSLIIKWEIIDCENIKGYELFLDGYLSNRYYSPRHESAVIVNVNIDQPHKVILLPLNENSDTSLDVILRNRRKMQRPCIIDCDTRVLKCPPSSHTSGRMWVPSFFIYEPVVKARQVEPEISLRPLPEYCPIRQREEDGGEGEPSHNAPQEQEEILPDYEELIDEAAAIVKQEERAEDAVVVKEERAEDALIVKQELAEEAAIVKHELAADIKEEADELAAKQDMDNDSRLMEDVQIKREQSYEDVKKETD</sequence>
<organism evidence="2 3">
    <name type="scientific">Glossina palpalis gambiensis</name>
    <dbReference type="NCBI Taxonomy" id="67801"/>
    <lineage>
        <taxon>Eukaryota</taxon>
        <taxon>Metazoa</taxon>
        <taxon>Ecdysozoa</taxon>
        <taxon>Arthropoda</taxon>
        <taxon>Hexapoda</taxon>
        <taxon>Insecta</taxon>
        <taxon>Pterygota</taxon>
        <taxon>Neoptera</taxon>
        <taxon>Endopterygota</taxon>
        <taxon>Diptera</taxon>
        <taxon>Brachycera</taxon>
        <taxon>Muscomorpha</taxon>
        <taxon>Hippoboscoidea</taxon>
        <taxon>Glossinidae</taxon>
        <taxon>Glossina</taxon>
    </lineage>
</organism>
<dbReference type="EMBL" id="JXJN01022506">
    <property type="status" value="NOT_ANNOTATED_CDS"/>
    <property type="molecule type" value="Genomic_DNA"/>
</dbReference>
<proteinExistence type="predicted"/>
<accession>A0A1B0BY68</accession>
<keyword evidence="3" id="KW-1185">Reference proteome</keyword>
<reference evidence="2" key="2">
    <citation type="submission" date="2020-05" db="UniProtKB">
        <authorList>
            <consortium name="EnsemblMetazoa"/>
        </authorList>
    </citation>
    <scope>IDENTIFICATION</scope>
    <source>
        <strain evidence="2">IAEA</strain>
    </source>
</reference>
<evidence type="ECO:0000313" key="3">
    <source>
        <dbReference type="Proteomes" id="UP000092460"/>
    </source>
</evidence>
<dbReference type="EnsemblMetazoa" id="GPPI044042-RA">
    <property type="protein sequence ID" value="GPPI044042-PA"/>
    <property type="gene ID" value="GPPI044042"/>
</dbReference>
<dbReference type="STRING" id="67801.A0A1B0BY68"/>
<dbReference type="Proteomes" id="UP000092460">
    <property type="component" value="Unassembled WGS sequence"/>
</dbReference>
<dbReference type="VEuPathDB" id="VectorBase:GPPI044042"/>
<reference evidence="3" key="1">
    <citation type="submission" date="2015-01" db="EMBL/GenBank/DDBJ databases">
        <authorList>
            <person name="Aksoy S."/>
            <person name="Warren W."/>
            <person name="Wilson R.K."/>
        </authorList>
    </citation>
    <scope>NUCLEOTIDE SEQUENCE [LARGE SCALE GENOMIC DNA]</scope>
    <source>
        <strain evidence="3">IAEA</strain>
    </source>
</reference>
<evidence type="ECO:0000313" key="2">
    <source>
        <dbReference type="EnsemblMetazoa" id="GPPI044042-PA"/>
    </source>
</evidence>
<name>A0A1B0BY68_9MUSC</name>